<dbReference type="InterPro" id="IPR011013">
    <property type="entry name" value="Gal_mutarotase_sf_dom"/>
</dbReference>
<comment type="cofactor">
    <cofactor evidence="1">
        <name>Ca(2+)</name>
        <dbReference type="ChEBI" id="CHEBI:29108"/>
    </cofactor>
</comment>
<evidence type="ECO:0000256" key="3">
    <source>
        <dbReference type="ARBA" id="ARBA00022837"/>
    </source>
</evidence>
<reference evidence="4 5" key="1">
    <citation type="submission" date="2018-06" db="EMBL/GenBank/DDBJ databases">
        <title>Genomic Encyclopedia of Archaeal and Bacterial Type Strains, Phase II (KMG-II): from individual species to whole genera.</title>
        <authorList>
            <person name="Goeker M."/>
        </authorList>
    </citation>
    <scope>NUCLEOTIDE SEQUENCE [LARGE SCALE GENOMIC DNA]</scope>
    <source>
        <strain evidence="4 5">DSM 23446</strain>
    </source>
</reference>
<keyword evidence="5" id="KW-1185">Reference proteome</keyword>
<evidence type="ECO:0000256" key="1">
    <source>
        <dbReference type="ARBA" id="ARBA00001913"/>
    </source>
</evidence>
<dbReference type="GO" id="GO:0016853">
    <property type="term" value="F:isomerase activity"/>
    <property type="evidence" value="ECO:0007669"/>
    <property type="project" value="InterPro"/>
</dbReference>
<dbReference type="InterPro" id="IPR008183">
    <property type="entry name" value="Aldose_1/G6P_1-epimerase"/>
</dbReference>
<gene>
    <name evidence="4" type="ORF">LV83_00778</name>
</gene>
<dbReference type="InterPro" id="IPR014718">
    <property type="entry name" value="GH-type_carb-bd"/>
</dbReference>
<name>A0A327PRU9_9BACT</name>
<dbReference type="Proteomes" id="UP000249610">
    <property type="component" value="Unassembled WGS sequence"/>
</dbReference>
<dbReference type="GO" id="GO:0030246">
    <property type="term" value="F:carbohydrate binding"/>
    <property type="evidence" value="ECO:0007669"/>
    <property type="project" value="InterPro"/>
</dbReference>
<comment type="subunit">
    <text evidence="2">Monomer.</text>
</comment>
<dbReference type="GO" id="GO:0005975">
    <property type="term" value="P:carbohydrate metabolic process"/>
    <property type="evidence" value="ECO:0007669"/>
    <property type="project" value="InterPro"/>
</dbReference>
<dbReference type="CDD" id="cd09024">
    <property type="entry name" value="Aldose_epim_lacX"/>
    <property type="match status" value="1"/>
</dbReference>
<comment type="caution">
    <text evidence="4">The sequence shown here is derived from an EMBL/GenBank/DDBJ whole genome shotgun (WGS) entry which is preliminary data.</text>
</comment>
<dbReference type="Gene3D" id="2.70.98.10">
    <property type="match status" value="1"/>
</dbReference>
<dbReference type="AlphaFoldDB" id="A0A327PRU9"/>
<protein>
    <submittedName>
        <fullName evidence="4">Galactose mutarotase-like enzyme</fullName>
    </submittedName>
</protein>
<accession>A0A327PRU9</accession>
<dbReference type="InterPro" id="IPR037481">
    <property type="entry name" value="LacX"/>
</dbReference>
<dbReference type="Pfam" id="PF01263">
    <property type="entry name" value="Aldose_epim"/>
    <property type="match status" value="1"/>
</dbReference>
<evidence type="ECO:0000256" key="2">
    <source>
        <dbReference type="ARBA" id="ARBA00011245"/>
    </source>
</evidence>
<keyword evidence="3" id="KW-0106">Calcium</keyword>
<dbReference type="EMBL" id="QLLK01000002">
    <property type="protein sequence ID" value="RAI93872.1"/>
    <property type="molecule type" value="Genomic_DNA"/>
</dbReference>
<organism evidence="4 5">
    <name type="scientific">Algoriphagus yeomjeoni</name>
    <dbReference type="NCBI Taxonomy" id="291403"/>
    <lineage>
        <taxon>Bacteria</taxon>
        <taxon>Pseudomonadati</taxon>
        <taxon>Bacteroidota</taxon>
        <taxon>Cytophagia</taxon>
        <taxon>Cytophagales</taxon>
        <taxon>Cyclobacteriaceae</taxon>
        <taxon>Algoriphagus</taxon>
    </lineage>
</organism>
<dbReference type="SUPFAM" id="SSF74650">
    <property type="entry name" value="Galactose mutarotase-like"/>
    <property type="match status" value="1"/>
</dbReference>
<sequence length="274" mass="31418">MELSSIKNKASGLEYLWQGDPNIWNGQAPVLFPIIGALKNEFTFISGQKYEMPKHGLVRNSNKPKLVEKTDSSLRFRFSWDEETMLLYPFKFQLDILFTLENKTLKVEHIISNLGDKAMFYSIGAHPAFNCPLKDEEEYEDYFLEFEQYETDSTWVVEENGLIGLDQKLVLNNTATLPLNKNLFDKDALIFKNLKSRKVSLSHKSSGPILSVKFDDFNYLGIWAKPGAPFVCIEPWLGIGDSINSNQKFEEKDGILKLEPHQSDSKSYEITILD</sequence>
<evidence type="ECO:0000313" key="5">
    <source>
        <dbReference type="Proteomes" id="UP000249610"/>
    </source>
</evidence>
<proteinExistence type="predicted"/>
<evidence type="ECO:0000313" key="4">
    <source>
        <dbReference type="EMBL" id="RAI93872.1"/>
    </source>
</evidence>